<dbReference type="PANTHER" id="PTHR13507">
    <property type="entry name" value="PRKR-INTERACTING PROTEIN 1"/>
    <property type="match status" value="1"/>
</dbReference>
<dbReference type="Pfam" id="PF06658">
    <property type="entry name" value="DUF1168"/>
    <property type="match status" value="1"/>
</dbReference>
<feature type="region of interest" description="Disordered" evidence="1">
    <location>
        <begin position="1"/>
        <end position="37"/>
    </location>
</feature>
<dbReference type="OMA" id="PDREIHM"/>
<sequence>MSENIPESIPTSISSRSHRPAKKQRAIGSGPSNLQSSQVEALFANPDREIIIPSSASSKPKTLAAPPEIVANVQGSSAGAGSGEFHVYKASRRREYERQRLME</sequence>
<dbReference type="GO" id="GO:0004860">
    <property type="term" value="F:protein kinase inhibitor activity"/>
    <property type="evidence" value="ECO:0007669"/>
    <property type="project" value="TreeGrafter"/>
</dbReference>
<evidence type="ECO:0000313" key="3">
    <source>
        <dbReference type="Proteomes" id="UP000016931"/>
    </source>
</evidence>
<dbReference type="AlphaFoldDB" id="M3CKK2"/>
<organism evidence="2 3">
    <name type="scientific">Sphaerulina musiva (strain SO2202)</name>
    <name type="common">Poplar stem canker fungus</name>
    <name type="synonym">Septoria musiva</name>
    <dbReference type="NCBI Taxonomy" id="692275"/>
    <lineage>
        <taxon>Eukaryota</taxon>
        <taxon>Fungi</taxon>
        <taxon>Dikarya</taxon>
        <taxon>Ascomycota</taxon>
        <taxon>Pezizomycotina</taxon>
        <taxon>Dothideomycetes</taxon>
        <taxon>Dothideomycetidae</taxon>
        <taxon>Mycosphaerellales</taxon>
        <taxon>Mycosphaerellaceae</taxon>
        <taxon>Sphaerulina</taxon>
    </lineage>
</organism>
<dbReference type="GO" id="GO:0005730">
    <property type="term" value="C:nucleolus"/>
    <property type="evidence" value="ECO:0007669"/>
    <property type="project" value="TreeGrafter"/>
</dbReference>
<accession>M3CKK2</accession>
<dbReference type="Proteomes" id="UP000016931">
    <property type="component" value="Unassembled WGS sequence"/>
</dbReference>
<feature type="compositionally biased region" description="Basic residues" evidence="1">
    <location>
        <begin position="16"/>
        <end position="25"/>
    </location>
</feature>
<dbReference type="GO" id="GO:0019901">
    <property type="term" value="F:protein kinase binding"/>
    <property type="evidence" value="ECO:0007669"/>
    <property type="project" value="TreeGrafter"/>
</dbReference>
<dbReference type="GO" id="GO:0003725">
    <property type="term" value="F:double-stranded RNA binding"/>
    <property type="evidence" value="ECO:0007669"/>
    <property type="project" value="InterPro"/>
</dbReference>
<feature type="compositionally biased region" description="Polar residues" evidence="1">
    <location>
        <begin position="1"/>
        <end position="15"/>
    </location>
</feature>
<dbReference type="OrthoDB" id="10067079at2759"/>
<gene>
    <name evidence="2" type="ORF">SEPMUDRAFT_27650</name>
</gene>
<dbReference type="STRING" id="692275.M3CKK2"/>
<reference evidence="2 3" key="1">
    <citation type="journal article" date="2012" name="PLoS Pathog.">
        <title>Diverse lifestyles and strategies of plant pathogenesis encoded in the genomes of eighteen Dothideomycetes fungi.</title>
        <authorList>
            <person name="Ohm R.A."/>
            <person name="Feau N."/>
            <person name="Henrissat B."/>
            <person name="Schoch C.L."/>
            <person name="Horwitz B.A."/>
            <person name="Barry K.W."/>
            <person name="Condon B.J."/>
            <person name="Copeland A.C."/>
            <person name="Dhillon B."/>
            <person name="Glaser F."/>
            <person name="Hesse C.N."/>
            <person name="Kosti I."/>
            <person name="LaButti K."/>
            <person name="Lindquist E.A."/>
            <person name="Lucas S."/>
            <person name="Salamov A.A."/>
            <person name="Bradshaw R.E."/>
            <person name="Ciuffetti L."/>
            <person name="Hamelin R.C."/>
            <person name="Kema G.H.J."/>
            <person name="Lawrence C."/>
            <person name="Scott J.A."/>
            <person name="Spatafora J.W."/>
            <person name="Turgeon B.G."/>
            <person name="de Wit P.J.G.M."/>
            <person name="Zhong S."/>
            <person name="Goodwin S.B."/>
            <person name="Grigoriev I.V."/>
        </authorList>
    </citation>
    <scope>NUCLEOTIDE SEQUENCE [LARGE SCALE GENOMIC DNA]</scope>
    <source>
        <strain evidence="2 3">SO2202</strain>
    </source>
</reference>
<name>M3CKK2_SPHMS</name>
<proteinExistence type="predicted"/>
<dbReference type="RefSeq" id="XP_016762424.1">
    <property type="nucleotide sequence ID" value="XM_016908431.1"/>
</dbReference>
<keyword evidence="3" id="KW-1185">Reference proteome</keyword>
<dbReference type="PANTHER" id="PTHR13507:SF0">
    <property type="entry name" value="PRKR-INTERACTING PROTEIN 1"/>
    <property type="match status" value="1"/>
</dbReference>
<dbReference type="EMBL" id="KB456262">
    <property type="protein sequence ID" value="EMF14303.1"/>
    <property type="molecule type" value="Genomic_DNA"/>
</dbReference>
<dbReference type="HOGENOM" id="CLU_079129_4_0_1"/>
<evidence type="ECO:0000256" key="1">
    <source>
        <dbReference type="SAM" id="MobiDB-lite"/>
    </source>
</evidence>
<evidence type="ECO:0000313" key="2">
    <source>
        <dbReference type="EMBL" id="EMF14303.1"/>
    </source>
</evidence>
<dbReference type="eggNOG" id="KOG4055">
    <property type="taxonomic scope" value="Eukaryota"/>
</dbReference>
<feature type="non-terminal residue" evidence="2">
    <location>
        <position position="103"/>
    </location>
</feature>
<dbReference type="InterPro" id="IPR009548">
    <property type="entry name" value="Prkrip1"/>
</dbReference>
<dbReference type="GeneID" id="27905568"/>
<protein>
    <submittedName>
        <fullName evidence="2">DUF1168-domain-containing protein</fullName>
    </submittedName>
</protein>